<evidence type="ECO:0000313" key="1">
    <source>
        <dbReference type="EMBL" id="KAJ1197354.1"/>
    </source>
</evidence>
<evidence type="ECO:0000313" key="2">
    <source>
        <dbReference type="Proteomes" id="UP001066276"/>
    </source>
</evidence>
<organism evidence="1 2">
    <name type="scientific">Pleurodeles waltl</name>
    <name type="common">Iberian ribbed newt</name>
    <dbReference type="NCBI Taxonomy" id="8319"/>
    <lineage>
        <taxon>Eukaryota</taxon>
        <taxon>Metazoa</taxon>
        <taxon>Chordata</taxon>
        <taxon>Craniata</taxon>
        <taxon>Vertebrata</taxon>
        <taxon>Euteleostomi</taxon>
        <taxon>Amphibia</taxon>
        <taxon>Batrachia</taxon>
        <taxon>Caudata</taxon>
        <taxon>Salamandroidea</taxon>
        <taxon>Salamandridae</taxon>
        <taxon>Pleurodelinae</taxon>
        <taxon>Pleurodeles</taxon>
    </lineage>
</organism>
<dbReference type="AlphaFoldDB" id="A0AAV7V9R3"/>
<proteinExistence type="predicted"/>
<protein>
    <submittedName>
        <fullName evidence="1">Uncharacterized protein</fullName>
    </submittedName>
</protein>
<dbReference type="Proteomes" id="UP001066276">
    <property type="component" value="Chromosome 2_1"/>
</dbReference>
<accession>A0AAV7V9R3</accession>
<reference evidence="1" key="1">
    <citation type="journal article" date="2022" name="bioRxiv">
        <title>Sequencing and chromosome-scale assembly of the giantPleurodeles waltlgenome.</title>
        <authorList>
            <person name="Brown T."/>
            <person name="Elewa A."/>
            <person name="Iarovenko S."/>
            <person name="Subramanian E."/>
            <person name="Araus A.J."/>
            <person name="Petzold A."/>
            <person name="Susuki M."/>
            <person name="Suzuki K.-i.T."/>
            <person name="Hayashi T."/>
            <person name="Toyoda A."/>
            <person name="Oliveira C."/>
            <person name="Osipova E."/>
            <person name="Leigh N.D."/>
            <person name="Simon A."/>
            <person name="Yun M.H."/>
        </authorList>
    </citation>
    <scope>NUCLEOTIDE SEQUENCE</scope>
    <source>
        <strain evidence="1">20211129_DDA</strain>
        <tissue evidence="1">Liver</tissue>
    </source>
</reference>
<name>A0AAV7V9R3_PLEWA</name>
<comment type="caution">
    <text evidence="1">The sequence shown here is derived from an EMBL/GenBank/DDBJ whole genome shotgun (WGS) entry which is preliminary data.</text>
</comment>
<sequence>MGPAAAMWVNDEAAFRYHVGFCKGDEEHSHIHPKEYHGDEIRTHWGRSQDGDREGRLIKRSSRARHVNICGALLGRRCRSPVAGSAAGTALPSLTALGAIERPGRGAAAERIGAGSCGRHFAGCVGLDAALRTGREVGARKRERPTSRGR</sequence>
<dbReference type="EMBL" id="JANPWB010000003">
    <property type="protein sequence ID" value="KAJ1197354.1"/>
    <property type="molecule type" value="Genomic_DNA"/>
</dbReference>
<keyword evidence="2" id="KW-1185">Reference proteome</keyword>
<gene>
    <name evidence="1" type="ORF">NDU88_001214</name>
</gene>